<organism evidence="1 2">
    <name type="scientific">Brucella pseudogrignonensis</name>
    <dbReference type="NCBI Taxonomy" id="419475"/>
    <lineage>
        <taxon>Bacteria</taxon>
        <taxon>Pseudomonadati</taxon>
        <taxon>Pseudomonadota</taxon>
        <taxon>Alphaproteobacteria</taxon>
        <taxon>Hyphomicrobiales</taxon>
        <taxon>Brucellaceae</taxon>
        <taxon>Brucella/Ochrobactrum group</taxon>
        <taxon>Brucella</taxon>
    </lineage>
</organism>
<evidence type="ECO:0000313" key="1">
    <source>
        <dbReference type="EMBL" id="NNV19975.1"/>
    </source>
</evidence>
<sequence>MNLKIISIRPVPKGSGKTIARFDLELDGGMRVYGLILREYPDGIRTIAGPQSEGRRFATFIPEVAEKITKLASNAYEGTNACFSIAS</sequence>
<comment type="caution">
    <text evidence="1">The sequence shown here is derived from an EMBL/GenBank/DDBJ whole genome shotgun (WGS) entry which is preliminary data.</text>
</comment>
<proteinExistence type="predicted"/>
<dbReference type="EMBL" id="PKQI01000001">
    <property type="protein sequence ID" value="NNV19975.1"/>
    <property type="molecule type" value="Genomic_DNA"/>
</dbReference>
<protein>
    <submittedName>
        <fullName evidence="1">Uncharacterized protein</fullName>
    </submittedName>
</protein>
<evidence type="ECO:0000313" key="2">
    <source>
        <dbReference type="Proteomes" id="UP000526233"/>
    </source>
</evidence>
<dbReference type="RefSeq" id="WP_171379721.1">
    <property type="nucleotide sequence ID" value="NZ_PKQI01000001.1"/>
</dbReference>
<dbReference type="AlphaFoldDB" id="A0A7Y3WV58"/>
<reference evidence="1 2" key="1">
    <citation type="submission" date="2018-11" db="EMBL/GenBank/DDBJ databases">
        <title>Genome sequencing and analysis.</title>
        <authorList>
            <person name="Huang Y.-T."/>
        </authorList>
    </citation>
    <scope>NUCLEOTIDE SEQUENCE [LARGE SCALE GENOMIC DNA]</scope>
    <source>
        <strain evidence="1 2">SHIN</strain>
    </source>
</reference>
<dbReference type="Proteomes" id="UP000526233">
    <property type="component" value="Unassembled WGS sequence"/>
</dbReference>
<name>A0A7Y3WV58_9HYPH</name>
<gene>
    <name evidence="1" type="ORF">EHE22_05970</name>
</gene>
<accession>A0A7Y3WV58</accession>